<sequence>MSSPATFPGSTGPKSAHSSPHRLTLSPPPLPLGPQAIATHIDRSVSTPRRLLELHGAAIRSGHHLHPIVNFKLQRSYSSIGRPDLSLSLFRLTPDPNIFLWSSIIHAHALHGLHHAALLLFSQMLSSPSSPPPNAFTFSSALKASPINLGRALHSLSLKRSLLADTYVATALLDMYARGADVSSARKLFDKMPARSIVSYTAMVTCYAKDGNLELARQVFDEMPERDTVCWNALMDGYMQHSRPNDALILFRSMLKCGMKPNEVTILSVLATVSQLGSLDTGKWAHSYAKSSRIPFTVRLCTTLIDMYCKCGSLQDACSVFNSIQDKDVVAWNSMIVGYAMHGKSREALRFFSEMSKAKVQPTDITFIGVLNACSHAGLVKEGREFFSSMEKDHGIEPKIEHYGCIVDLLGRAGLVEEAYDLVRNMGIKPDPVLWGSLLASCRLHKNMSLGEKIADLLLNNGLSNSGTFVLLSNLYAALGKWEEVARIRRLMKESGIQKEPGCTSIEVDRTVYEFVAGDLSHPMSKEIYVMLEELNELLRDRGYVSQTELVLHDLEEPEKQQVLAVHSEKLAICFGLISTEPGTTIKIFKNLRVCRDCHTVTKLVSKITGRKIVMRDRSRFHHFVDGSCSCGDYW</sequence>
<dbReference type="Gene3D" id="1.25.40.10">
    <property type="entry name" value="Tetratricopeptide repeat domain"/>
    <property type="match status" value="4"/>
</dbReference>
<protein>
    <submittedName>
        <fullName evidence="6">Pentatricopeptide repeat-containing protein</fullName>
    </submittedName>
</protein>
<keyword evidence="7" id="KW-1185">Reference proteome</keyword>
<organism evidence="6 7">
    <name type="scientific">Platanthera zijinensis</name>
    <dbReference type="NCBI Taxonomy" id="2320716"/>
    <lineage>
        <taxon>Eukaryota</taxon>
        <taxon>Viridiplantae</taxon>
        <taxon>Streptophyta</taxon>
        <taxon>Embryophyta</taxon>
        <taxon>Tracheophyta</taxon>
        <taxon>Spermatophyta</taxon>
        <taxon>Magnoliopsida</taxon>
        <taxon>Liliopsida</taxon>
        <taxon>Asparagales</taxon>
        <taxon>Orchidaceae</taxon>
        <taxon>Orchidoideae</taxon>
        <taxon>Orchideae</taxon>
        <taxon>Orchidinae</taxon>
        <taxon>Platanthera</taxon>
    </lineage>
</organism>
<dbReference type="PROSITE" id="PS51375">
    <property type="entry name" value="PPR"/>
    <property type="match status" value="5"/>
</dbReference>
<gene>
    <name evidence="6" type="primary">PCMP-H48</name>
    <name evidence="6" type="ORF">KSP39_PZI021567</name>
</gene>
<feature type="repeat" description="PPR" evidence="3">
    <location>
        <begin position="465"/>
        <end position="499"/>
    </location>
</feature>
<dbReference type="PANTHER" id="PTHR47926">
    <property type="entry name" value="PENTATRICOPEPTIDE REPEAT-CONTAINING PROTEIN"/>
    <property type="match status" value="1"/>
</dbReference>
<dbReference type="PANTHER" id="PTHR47926:SF456">
    <property type="entry name" value="PENTATRICOPEPTIDE REPEAT-CONTAINING PROTEIN ELI1, CHLOROPLASTIC"/>
    <property type="match status" value="1"/>
</dbReference>
<feature type="region of interest" description="Disordered" evidence="4">
    <location>
        <begin position="1"/>
        <end position="29"/>
    </location>
</feature>
<evidence type="ECO:0000313" key="7">
    <source>
        <dbReference type="Proteomes" id="UP001418222"/>
    </source>
</evidence>
<feature type="repeat" description="PPR" evidence="3">
    <location>
        <begin position="196"/>
        <end position="226"/>
    </location>
</feature>
<dbReference type="GO" id="GO:0009451">
    <property type="term" value="P:RNA modification"/>
    <property type="evidence" value="ECO:0007669"/>
    <property type="project" value="InterPro"/>
</dbReference>
<feature type="compositionally biased region" description="Polar residues" evidence="4">
    <location>
        <begin position="1"/>
        <end position="17"/>
    </location>
</feature>
<accession>A0AAP0FVX8</accession>
<comment type="similarity">
    <text evidence="1">Belongs to the PPR family. PCMP-H subfamily.</text>
</comment>
<evidence type="ECO:0000256" key="2">
    <source>
        <dbReference type="ARBA" id="ARBA00022737"/>
    </source>
</evidence>
<feature type="repeat" description="PPR" evidence="3">
    <location>
        <begin position="328"/>
        <end position="362"/>
    </location>
</feature>
<dbReference type="EMBL" id="JBBWWQ010000019">
    <property type="protein sequence ID" value="KAK8918885.1"/>
    <property type="molecule type" value="Genomic_DNA"/>
</dbReference>
<dbReference type="AlphaFoldDB" id="A0AAP0FVX8"/>
<dbReference type="GO" id="GO:0008270">
    <property type="term" value="F:zinc ion binding"/>
    <property type="evidence" value="ECO:0007669"/>
    <property type="project" value="InterPro"/>
</dbReference>
<dbReference type="Pfam" id="PF01535">
    <property type="entry name" value="PPR"/>
    <property type="match status" value="3"/>
</dbReference>
<feature type="domain" description="DYW" evidence="5">
    <location>
        <begin position="543"/>
        <end position="635"/>
    </location>
</feature>
<evidence type="ECO:0000256" key="1">
    <source>
        <dbReference type="ARBA" id="ARBA00006643"/>
    </source>
</evidence>
<dbReference type="InterPro" id="IPR046848">
    <property type="entry name" value="E_motif"/>
</dbReference>
<dbReference type="Pfam" id="PF20431">
    <property type="entry name" value="E_motif"/>
    <property type="match status" value="1"/>
</dbReference>
<dbReference type="FunFam" id="1.25.40.10:FF:000690">
    <property type="entry name" value="Pentatricopeptide repeat-containing protein"/>
    <property type="match status" value="1"/>
</dbReference>
<dbReference type="FunFam" id="1.25.40.10:FF:000348">
    <property type="entry name" value="Pentatricopeptide repeat-containing protein chloroplastic"/>
    <property type="match status" value="1"/>
</dbReference>
<dbReference type="Proteomes" id="UP001418222">
    <property type="component" value="Unassembled WGS sequence"/>
</dbReference>
<name>A0AAP0FVX8_9ASPA</name>
<dbReference type="InterPro" id="IPR011990">
    <property type="entry name" value="TPR-like_helical_dom_sf"/>
</dbReference>
<evidence type="ECO:0000256" key="3">
    <source>
        <dbReference type="PROSITE-ProRule" id="PRU00708"/>
    </source>
</evidence>
<dbReference type="Pfam" id="PF20430">
    <property type="entry name" value="Eplus_motif"/>
    <property type="match status" value="1"/>
</dbReference>
<dbReference type="InterPro" id="IPR002885">
    <property type="entry name" value="PPR_rpt"/>
</dbReference>
<dbReference type="NCBIfam" id="TIGR00756">
    <property type="entry name" value="PPR"/>
    <property type="match status" value="5"/>
</dbReference>
<dbReference type="InterPro" id="IPR032867">
    <property type="entry name" value="DYW_dom"/>
</dbReference>
<feature type="repeat" description="PPR" evidence="3">
    <location>
        <begin position="97"/>
        <end position="131"/>
    </location>
</feature>
<reference evidence="6 7" key="1">
    <citation type="journal article" date="2022" name="Nat. Plants">
        <title>Genomes of leafy and leafless Platanthera orchids illuminate the evolution of mycoheterotrophy.</title>
        <authorList>
            <person name="Li M.H."/>
            <person name="Liu K.W."/>
            <person name="Li Z."/>
            <person name="Lu H.C."/>
            <person name="Ye Q.L."/>
            <person name="Zhang D."/>
            <person name="Wang J.Y."/>
            <person name="Li Y.F."/>
            <person name="Zhong Z.M."/>
            <person name="Liu X."/>
            <person name="Yu X."/>
            <person name="Liu D.K."/>
            <person name="Tu X.D."/>
            <person name="Liu B."/>
            <person name="Hao Y."/>
            <person name="Liao X.Y."/>
            <person name="Jiang Y.T."/>
            <person name="Sun W.H."/>
            <person name="Chen J."/>
            <person name="Chen Y.Q."/>
            <person name="Ai Y."/>
            <person name="Zhai J.W."/>
            <person name="Wu S.S."/>
            <person name="Zhou Z."/>
            <person name="Hsiao Y.Y."/>
            <person name="Wu W.L."/>
            <person name="Chen Y.Y."/>
            <person name="Lin Y.F."/>
            <person name="Hsu J.L."/>
            <person name="Li C.Y."/>
            <person name="Wang Z.W."/>
            <person name="Zhao X."/>
            <person name="Zhong W.Y."/>
            <person name="Ma X.K."/>
            <person name="Ma L."/>
            <person name="Huang J."/>
            <person name="Chen G.Z."/>
            <person name="Huang M.Z."/>
            <person name="Huang L."/>
            <person name="Peng D.H."/>
            <person name="Luo Y.B."/>
            <person name="Zou S.Q."/>
            <person name="Chen S.P."/>
            <person name="Lan S."/>
            <person name="Tsai W.C."/>
            <person name="Van de Peer Y."/>
            <person name="Liu Z.J."/>
        </authorList>
    </citation>
    <scope>NUCLEOTIDE SEQUENCE [LARGE SCALE GENOMIC DNA]</scope>
    <source>
        <strain evidence="6">Lor287</strain>
    </source>
</reference>
<dbReference type="GO" id="GO:0003729">
    <property type="term" value="F:mRNA binding"/>
    <property type="evidence" value="ECO:0007669"/>
    <property type="project" value="UniProtKB-ARBA"/>
</dbReference>
<dbReference type="InterPro" id="IPR046960">
    <property type="entry name" value="PPR_At4g14850-like_plant"/>
</dbReference>
<evidence type="ECO:0000256" key="4">
    <source>
        <dbReference type="SAM" id="MobiDB-lite"/>
    </source>
</evidence>
<proteinExistence type="inferred from homology"/>
<evidence type="ECO:0000259" key="5">
    <source>
        <dbReference type="Pfam" id="PF14432"/>
    </source>
</evidence>
<dbReference type="Pfam" id="PF14432">
    <property type="entry name" value="DYW_deaminase"/>
    <property type="match status" value="1"/>
</dbReference>
<evidence type="ECO:0000313" key="6">
    <source>
        <dbReference type="EMBL" id="KAK8918885.1"/>
    </source>
</evidence>
<feature type="repeat" description="PPR" evidence="3">
    <location>
        <begin position="227"/>
        <end position="261"/>
    </location>
</feature>
<comment type="caution">
    <text evidence="6">The sequence shown here is derived from an EMBL/GenBank/DDBJ whole genome shotgun (WGS) entry which is preliminary data.</text>
</comment>
<dbReference type="Pfam" id="PF13812">
    <property type="entry name" value="PPR_3"/>
    <property type="match status" value="1"/>
</dbReference>
<dbReference type="Pfam" id="PF13041">
    <property type="entry name" value="PPR_2"/>
    <property type="match status" value="2"/>
</dbReference>
<keyword evidence="2" id="KW-0677">Repeat</keyword>
<dbReference type="InterPro" id="IPR046849">
    <property type="entry name" value="E2_motif"/>
</dbReference>